<proteinExistence type="predicted"/>
<protein>
    <submittedName>
        <fullName evidence="1">Uncharacterized protein</fullName>
    </submittedName>
</protein>
<dbReference type="Proteomes" id="UP000502136">
    <property type="component" value="Chromosome"/>
</dbReference>
<accession>A0A6H2GUC8</accession>
<dbReference type="KEGG" id="palr:HGI30_04870"/>
<evidence type="ECO:0000313" key="1">
    <source>
        <dbReference type="EMBL" id="QJC50959.1"/>
    </source>
</evidence>
<dbReference type="AlphaFoldDB" id="A0A6H2GUC8"/>
<dbReference type="RefSeq" id="WP_168906614.1">
    <property type="nucleotide sequence ID" value="NZ_CP051428.1"/>
</dbReference>
<organism evidence="1 2">
    <name type="scientific">Paenibacillus albicereus</name>
    <dbReference type="NCBI Taxonomy" id="2726185"/>
    <lineage>
        <taxon>Bacteria</taxon>
        <taxon>Bacillati</taxon>
        <taxon>Bacillota</taxon>
        <taxon>Bacilli</taxon>
        <taxon>Bacillales</taxon>
        <taxon>Paenibacillaceae</taxon>
        <taxon>Paenibacillus</taxon>
    </lineage>
</organism>
<dbReference type="EMBL" id="CP051428">
    <property type="protein sequence ID" value="QJC50959.1"/>
    <property type="molecule type" value="Genomic_DNA"/>
</dbReference>
<name>A0A6H2GUC8_9BACL</name>
<sequence>MAITVPVPTIGNVIVLTAVGDQAQGGCSFPGPGNEGTKTFLVAPGQLYVVGCNGFPVGGGSVAFIADADQLDVLELVTDILQLAVVQAQGGSINIFKAVAG</sequence>
<evidence type="ECO:0000313" key="2">
    <source>
        <dbReference type="Proteomes" id="UP000502136"/>
    </source>
</evidence>
<gene>
    <name evidence="1" type="ORF">HGI30_04870</name>
</gene>
<reference evidence="1 2" key="1">
    <citation type="submission" date="2020-04" db="EMBL/GenBank/DDBJ databases">
        <title>Novel Paenibacillus strain UniB2 isolated from commercial digestive syrup.</title>
        <authorList>
            <person name="Thorat V."/>
            <person name="Kirdat K."/>
            <person name="Tiwarekar B."/>
            <person name="Yadav A."/>
        </authorList>
    </citation>
    <scope>NUCLEOTIDE SEQUENCE [LARGE SCALE GENOMIC DNA]</scope>
    <source>
        <strain evidence="1 2">UniB2</strain>
    </source>
</reference>
<keyword evidence="2" id="KW-1185">Reference proteome</keyword>